<keyword evidence="2" id="KW-1185">Reference proteome</keyword>
<organism evidence="1 2">
    <name type="scientific">Limnovirga soli</name>
    <dbReference type="NCBI Taxonomy" id="2656915"/>
    <lineage>
        <taxon>Bacteria</taxon>
        <taxon>Pseudomonadati</taxon>
        <taxon>Bacteroidota</taxon>
        <taxon>Chitinophagia</taxon>
        <taxon>Chitinophagales</taxon>
        <taxon>Chitinophagaceae</taxon>
        <taxon>Limnovirga</taxon>
    </lineage>
</organism>
<dbReference type="EMBL" id="WHPF01000011">
    <property type="protein sequence ID" value="NNV56892.1"/>
    <property type="molecule type" value="Genomic_DNA"/>
</dbReference>
<proteinExistence type="predicted"/>
<reference evidence="1" key="1">
    <citation type="submission" date="2019-10" db="EMBL/GenBank/DDBJ databases">
        <title>Draft genome sequence of Panacibacter sp. KCS-6.</title>
        <authorList>
            <person name="Yim K.J."/>
        </authorList>
    </citation>
    <scope>NUCLEOTIDE SEQUENCE</scope>
    <source>
        <strain evidence="1">KCS-6</strain>
    </source>
</reference>
<evidence type="ECO:0000313" key="1">
    <source>
        <dbReference type="EMBL" id="NNV56892.1"/>
    </source>
</evidence>
<gene>
    <name evidence="1" type="ORF">GD597_15575</name>
</gene>
<protein>
    <submittedName>
        <fullName evidence="1">Uncharacterized protein</fullName>
    </submittedName>
</protein>
<comment type="caution">
    <text evidence="1">The sequence shown here is derived from an EMBL/GenBank/DDBJ whole genome shotgun (WGS) entry which is preliminary data.</text>
</comment>
<dbReference type="Proteomes" id="UP000598971">
    <property type="component" value="Unassembled WGS sequence"/>
</dbReference>
<dbReference type="RefSeq" id="WP_171608835.1">
    <property type="nucleotide sequence ID" value="NZ_WHPF01000011.1"/>
</dbReference>
<name>A0A8J8FGB4_9BACT</name>
<sequence length="142" mass="16588">MKKAIANDKQVDREIEKAISKFSQHLMSNAKWVRLIDKLANSFDIVKRVEFKKVQNDLVGELYLNADTTIGFDYWQNGFEGHNSLGGWLTFKEIEFLIFPRNVDRDNNIVQDLDQIMQLVISIGEFSIDLNEDRLKLNCYQD</sequence>
<evidence type="ECO:0000313" key="2">
    <source>
        <dbReference type="Proteomes" id="UP000598971"/>
    </source>
</evidence>
<dbReference type="AlphaFoldDB" id="A0A8J8FGB4"/>
<accession>A0A8J8FGB4</accession>